<sequence>MKTAPKSALARPVLACVMVMPDQVQFDCPACDVTHMLTRDLDFREDPAGVWRLGEQPGFECDCGALIAADFRLTVERAP</sequence>
<dbReference type="GeneID" id="34015385"/>
<protein>
    <submittedName>
        <fullName evidence="1">Uncharacterized protein</fullName>
    </submittedName>
</protein>
<organism evidence="1 2">
    <name type="scientific">Brevundimonas vesicularis</name>
    <name type="common">Pseudomonas vesicularis</name>
    <dbReference type="NCBI Taxonomy" id="41276"/>
    <lineage>
        <taxon>Bacteria</taxon>
        <taxon>Pseudomonadati</taxon>
        <taxon>Pseudomonadota</taxon>
        <taxon>Alphaproteobacteria</taxon>
        <taxon>Caulobacterales</taxon>
        <taxon>Caulobacteraceae</taxon>
        <taxon>Brevundimonas</taxon>
    </lineage>
</organism>
<dbReference type="KEGG" id="bvc:CEP68_02250"/>
<dbReference type="EMBL" id="CP022048">
    <property type="protein sequence ID" value="ASE38420.1"/>
    <property type="molecule type" value="Genomic_DNA"/>
</dbReference>
<proteinExistence type="predicted"/>
<reference evidence="2" key="1">
    <citation type="submission" date="2017-06" db="EMBL/GenBank/DDBJ databases">
        <title>FDA dAtabase for Regulatory Grade micrObial Sequences (FDA-ARGOS): Supporting development and validation of Infectious Disease Dx tests.</title>
        <authorList>
            <person name="Minogue T."/>
            <person name="Wolcott M."/>
            <person name="Wasieloski L."/>
            <person name="Aguilar W."/>
            <person name="Moore D."/>
            <person name="Tallon L."/>
            <person name="Sadzewicz L."/>
            <person name="Sengamalay N."/>
            <person name="Ott S."/>
            <person name="Godinez A."/>
            <person name="Nagaraj S."/>
            <person name="Nadendla S."/>
            <person name="Geyer C."/>
            <person name="Sichtig H."/>
        </authorList>
    </citation>
    <scope>NUCLEOTIDE SEQUENCE [LARGE SCALE GENOMIC DNA]</scope>
    <source>
        <strain evidence="2">FDAARGOS_289</strain>
    </source>
</reference>
<evidence type="ECO:0000313" key="2">
    <source>
        <dbReference type="Proteomes" id="UP000197050"/>
    </source>
</evidence>
<dbReference type="AlphaFoldDB" id="A0A1Z3U5K1"/>
<accession>A0A1Z3U5K1</accession>
<dbReference type="Proteomes" id="UP000197050">
    <property type="component" value="Chromosome"/>
</dbReference>
<gene>
    <name evidence="1" type="ORF">CEP68_02250</name>
</gene>
<evidence type="ECO:0000313" key="1">
    <source>
        <dbReference type="EMBL" id="ASE38420.1"/>
    </source>
</evidence>
<name>A0A1Z3U5K1_BREVE</name>
<dbReference type="RefSeq" id="WP_088582232.1">
    <property type="nucleotide sequence ID" value="NZ_CP022048.2"/>
</dbReference>